<dbReference type="VEuPathDB" id="FungiDB:FUN_010942"/>
<dbReference type="EMBL" id="LLXI01005137">
    <property type="protein sequence ID" value="PKY61274.1"/>
    <property type="molecule type" value="Genomic_DNA"/>
</dbReference>
<reference evidence="1 2" key="1">
    <citation type="submission" date="2015-10" db="EMBL/GenBank/DDBJ databases">
        <title>Genome analyses suggest a sexual origin of heterokaryosis in a supposedly ancient asexual fungus.</title>
        <authorList>
            <person name="Ropars J."/>
            <person name="Sedzielewska K."/>
            <person name="Noel J."/>
            <person name="Charron P."/>
            <person name="Farinelli L."/>
            <person name="Marton T."/>
            <person name="Kruger M."/>
            <person name="Pelin A."/>
            <person name="Brachmann A."/>
            <person name="Corradi N."/>
        </authorList>
    </citation>
    <scope>NUCLEOTIDE SEQUENCE [LARGE SCALE GENOMIC DNA]</scope>
    <source>
        <strain evidence="1 2">A4</strain>
    </source>
</reference>
<comment type="caution">
    <text evidence="1">The sequence shown here is derived from an EMBL/GenBank/DDBJ whole genome shotgun (WGS) entry which is preliminary data.</text>
</comment>
<name>A0A2I1HQU8_9GLOM</name>
<dbReference type="Proteomes" id="UP000234323">
    <property type="component" value="Unassembled WGS sequence"/>
</dbReference>
<accession>A0A2I1HQU8</accession>
<gene>
    <name evidence="1" type="ORF">RhiirA4_412909</name>
</gene>
<protein>
    <recommendedName>
        <fullName evidence="3">Crinkler family protein</fullName>
    </recommendedName>
</protein>
<dbReference type="VEuPathDB" id="FungiDB:FUN_010941"/>
<dbReference type="AlphaFoldDB" id="A0A2I1HQU8"/>
<sequence length="743" mass="85044">MKPRLLFKDYFQDELNGVKFTMSNIHVIAIIPTTDSNSILKWIQEYSPVTGRQPLLLVETFGARFTLCGRDDTIETLWNGGGTEQCSGILNRFKNFKKFSPCHPKQDRNFHPIPFLACGPGTGKSRFLQELVNIIRNKASNSGDQDIMSILGNAVFLNVTYGNGTEASDFDVNIGAEASIALRILFSYFVHGNKSFVGFRDKIGQENARGLTLSLILRAIYLSKLKEDKNIYELAIIVGIDEINKLHDKNYDKFRDLINSVGSASCNFIVDLISEEIGSSIPEKTGKVFFVPVFAGTVVGPLQSIITKSMHPPLQLPLHLLDIEDMLKIACNLGFDENFIYRNNLFRRMISDVGGQVCALEIFYDHISDASRTHRWDDIDLLDIMKSLEVELSKRYPFNKYVNMITPVLANAILERPVNEDETLDKDESNQPISYKLLKSSGILTLEPANTGFYIRIPYLWIRLLVKKAVNKSINKFWHGMIDPDEPFYWQNWETFNVKFWALRYCLFSALGFKQIELKELLKGAHYSDNLDVNANVDIPDHKSVSMHFLVNQFPPSDANYNMLNTEGKTLLTVEGKIFNISLKDNGKICKNGEGADEDGFCFLIINGKPMFLSFQMKWREQYSTKPSKIDDQLIKEEYEKSEEDCTYTKDLPPNCAIVDRDNFNDFYGKIYSSRAQFFAAQDKVPINTARFCELRAIYRVEEKITNTIVEDRDNNKRKYIDDVDLCKRIKKFPRISLGCIEY</sequence>
<keyword evidence="2" id="KW-1185">Reference proteome</keyword>
<evidence type="ECO:0008006" key="3">
    <source>
        <dbReference type="Google" id="ProtNLM"/>
    </source>
</evidence>
<proteinExistence type="predicted"/>
<dbReference type="VEuPathDB" id="FungiDB:RhiirFUN_014855"/>
<organism evidence="1 2">
    <name type="scientific">Rhizophagus irregularis</name>
    <dbReference type="NCBI Taxonomy" id="588596"/>
    <lineage>
        <taxon>Eukaryota</taxon>
        <taxon>Fungi</taxon>
        <taxon>Fungi incertae sedis</taxon>
        <taxon>Mucoromycota</taxon>
        <taxon>Glomeromycotina</taxon>
        <taxon>Glomeromycetes</taxon>
        <taxon>Glomerales</taxon>
        <taxon>Glomeraceae</taxon>
        <taxon>Rhizophagus</taxon>
    </lineage>
</organism>
<dbReference type="VEuPathDB" id="FungiDB:RhiirA1_427643"/>
<evidence type="ECO:0000313" key="2">
    <source>
        <dbReference type="Proteomes" id="UP000234323"/>
    </source>
</evidence>
<evidence type="ECO:0000313" key="1">
    <source>
        <dbReference type="EMBL" id="PKY61274.1"/>
    </source>
</evidence>